<evidence type="ECO:0000313" key="3">
    <source>
        <dbReference type="Proteomes" id="UP000234271"/>
    </source>
</evidence>
<evidence type="ECO:0000313" key="2">
    <source>
        <dbReference type="EMBL" id="AUI68090.1"/>
    </source>
</evidence>
<dbReference type="Pfam" id="PF01844">
    <property type="entry name" value="HNH"/>
    <property type="match status" value="1"/>
</dbReference>
<dbReference type="OrthoDB" id="7823637at2"/>
<organism evidence="2 3">
    <name type="scientific">Beggiatoa leptomitoformis</name>
    <dbReference type="NCBI Taxonomy" id="288004"/>
    <lineage>
        <taxon>Bacteria</taxon>
        <taxon>Pseudomonadati</taxon>
        <taxon>Pseudomonadota</taxon>
        <taxon>Gammaproteobacteria</taxon>
        <taxon>Thiotrichales</taxon>
        <taxon>Thiotrichaceae</taxon>
        <taxon>Beggiatoa</taxon>
    </lineage>
</organism>
<protein>
    <recommendedName>
        <fullName evidence="1">HNH domain-containing protein</fullName>
    </recommendedName>
</protein>
<dbReference type="GO" id="GO:0004519">
    <property type="term" value="F:endonuclease activity"/>
    <property type="evidence" value="ECO:0007669"/>
    <property type="project" value="InterPro"/>
</dbReference>
<proteinExistence type="predicted"/>
<dbReference type="InterPro" id="IPR002711">
    <property type="entry name" value="HNH"/>
</dbReference>
<name>A0A2N9YC80_9GAMM</name>
<gene>
    <name evidence="2" type="ORF">BLE401_04830</name>
</gene>
<dbReference type="AlphaFoldDB" id="A0A2N9YC80"/>
<dbReference type="EMBL" id="CP018889">
    <property type="protein sequence ID" value="AUI68090.1"/>
    <property type="molecule type" value="Genomic_DNA"/>
</dbReference>
<reference evidence="3" key="1">
    <citation type="submission" date="2016-12" db="EMBL/GenBank/DDBJ databases">
        <title>Complete Genome Sequence of Beggiatoa leptomitiformis D-401.</title>
        <authorList>
            <person name="Fomenkov A."/>
            <person name="Vincze T."/>
            <person name="Grabovich M."/>
            <person name="Anton B.P."/>
            <person name="Dubinina G."/>
            <person name="Orlova M."/>
            <person name="Belousova E."/>
            <person name="Roberts R.J."/>
        </authorList>
    </citation>
    <scope>NUCLEOTIDE SEQUENCE [LARGE SCALE GENOMIC DNA]</scope>
    <source>
        <strain evidence="3">D-401</strain>
    </source>
</reference>
<feature type="domain" description="HNH" evidence="1">
    <location>
        <begin position="6"/>
        <end position="42"/>
    </location>
</feature>
<dbReference type="Proteomes" id="UP000234271">
    <property type="component" value="Chromosome"/>
</dbReference>
<sequence length="61" mass="7151">MFEARYLQVDHRVPYEVSGNIVDKQDIEHFMPLCGSCNRAKSWSCEHCDNWKTEKSPSLCM</sequence>
<dbReference type="GO" id="GO:0003676">
    <property type="term" value="F:nucleic acid binding"/>
    <property type="evidence" value="ECO:0007669"/>
    <property type="project" value="InterPro"/>
</dbReference>
<keyword evidence="3" id="KW-1185">Reference proteome</keyword>
<evidence type="ECO:0000259" key="1">
    <source>
        <dbReference type="Pfam" id="PF01844"/>
    </source>
</evidence>
<accession>A0A2N9YC80</accession>
<dbReference type="GO" id="GO:0008270">
    <property type="term" value="F:zinc ion binding"/>
    <property type="evidence" value="ECO:0007669"/>
    <property type="project" value="InterPro"/>
</dbReference>